<protein>
    <recommendedName>
        <fullName evidence="3">Integrase catalytic domain-containing protein</fullName>
    </recommendedName>
</protein>
<name>A0A4C2A5Q7_EUMVA</name>
<organism evidence="1 2">
    <name type="scientific">Eumeta variegata</name>
    <name type="common">Bagworm moth</name>
    <name type="synonym">Eumeta japonica</name>
    <dbReference type="NCBI Taxonomy" id="151549"/>
    <lineage>
        <taxon>Eukaryota</taxon>
        <taxon>Metazoa</taxon>
        <taxon>Ecdysozoa</taxon>
        <taxon>Arthropoda</taxon>
        <taxon>Hexapoda</taxon>
        <taxon>Insecta</taxon>
        <taxon>Pterygota</taxon>
        <taxon>Neoptera</taxon>
        <taxon>Endopterygota</taxon>
        <taxon>Lepidoptera</taxon>
        <taxon>Glossata</taxon>
        <taxon>Ditrysia</taxon>
        <taxon>Tineoidea</taxon>
        <taxon>Psychidae</taxon>
        <taxon>Oiketicinae</taxon>
        <taxon>Eumeta</taxon>
    </lineage>
</organism>
<proteinExistence type="predicted"/>
<dbReference type="InterPro" id="IPR036397">
    <property type="entry name" value="RNaseH_sf"/>
</dbReference>
<evidence type="ECO:0000313" key="1">
    <source>
        <dbReference type="EMBL" id="GBP94489.1"/>
    </source>
</evidence>
<dbReference type="AlphaFoldDB" id="A0A4C2A5Q7"/>
<evidence type="ECO:0000313" key="2">
    <source>
        <dbReference type="Proteomes" id="UP000299102"/>
    </source>
</evidence>
<dbReference type="GO" id="GO:0003676">
    <property type="term" value="F:nucleic acid binding"/>
    <property type="evidence" value="ECO:0007669"/>
    <property type="project" value="InterPro"/>
</dbReference>
<sequence>MVKKEDATVFIRQSSFAGPAFYQLPCERSVKGHVVLIHNIWRRGWDTNPRVQIIEPVLRRLSETLGLFGLPRTIVTDNATPFTSARFRRYCEYDRCLSGATDALLERAYEARLVVCT</sequence>
<comment type="caution">
    <text evidence="1">The sequence shown here is derived from an EMBL/GenBank/DDBJ whole genome shotgun (WGS) entry which is preliminary data.</text>
</comment>
<evidence type="ECO:0008006" key="3">
    <source>
        <dbReference type="Google" id="ProtNLM"/>
    </source>
</evidence>
<dbReference type="EMBL" id="BGZK01002510">
    <property type="protein sequence ID" value="GBP94489.1"/>
    <property type="molecule type" value="Genomic_DNA"/>
</dbReference>
<accession>A0A4C2A5Q7</accession>
<keyword evidence="2" id="KW-1185">Reference proteome</keyword>
<dbReference type="InterPro" id="IPR012337">
    <property type="entry name" value="RNaseH-like_sf"/>
</dbReference>
<dbReference type="SUPFAM" id="SSF53098">
    <property type="entry name" value="Ribonuclease H-like"/>
    <property type="match status" value="1"/>
</dbReference>
<dbReference type="Gene3D" id="3.30.420.10">
    <property type="entry name" value="Ribonuclease H-like superfamily/Ribonuclease H"/>
    <property type="match status" value="1"/>
</dbReference>
<gene>
    <name evidence="1" type="ORF">EVAR_65849_1</name>
</gene>
<dbReference type="OrthoDB" id="10058156at2759"/>
<reference evidence="1 2" key="1">
    <citation type="journal article" date="2019" name="Commun. Biol.">
        <title>The bagworm genome reveals a unique fibroin gene that provides high tensile strength.</title>
        <authorList>
            <person name="Kono N."/>
            <person name="Nakamura H."/>
            <person name="Ohtoshi R."/>
            <person name="Tomita M."/>
            <person name="Numata K."/>
            <person name="Arakawa K."/>
        </authorList>
    </citation>
    <scope>NUCLEOTIDE SEQUENCE [LARGE SCALE GENOMIC DNA]</scope>
</reference>
<dbReference type="Proteomes" id="UP000299102">
    <property type="component" value="Unassembled WGS sequence"/>
</dbReference>